<accession>A0ABD2JVM9</accession>
<feature type="chain" id="PRO_5044826305" evidence="2">
    <location>
        <begin position="19"/>
        <end position="113"/>
    </location>
</feature>
<keyword evidence="4" id="KW-1185">Reference proteome</keyword>
<evidence type="ECO:0000256" key="2">
    <source>
        <dbReference type="SAM" id="SignalP"/>
    </source>
</evidence>
<feature type="coiled-coil region" evidence="1">
    <location>
        <begin position="82"/>
        <end position="109"/>
    </location>
</feature>
<dbReference type="Proteomes" id="UP001620626">
    <property type="component" value="Unassembled WGS sequence"/>
</dbReference>
<gene>
    <name evidence="3" type="ORF">niasHT_022192</name>
</gene>
<reference evidence="3 4" key="1">
    <citation type="submission" date="2024-10" db="EMBL/GenBank/DDBJ databases">
        <authorList>
            <person name="Kim D."/>
        </authorList>
    </citation>
    <scope>NUCLEOTIDE SEQUENCE [LARGE SCALE GENOMIC DNA]</scope>
    <source>
        <strain evidence="3">BH-2024</strain>
    </source>
</reference>
<name>A0ABD2JVM9_9BILA</name>
<comment type="caution">
    <text evidence="3">The sequence shown here is derived from an EMBL/GenBank/DDBJ whole genome shotgun (WGS) entry which is preliminary data.</text>
</comment>
<evidence type="ECO:0000313" key="3">
    <source>
        <dbReference type="EMBL" id="KAL3094710.1"/>
    </source>
</evidence>
<keyword evidence="1" id="KW-0175">Coiled coil</keyword>
<protein>
    <submittedName>
        <fullName evidence="3">Uncharacterized protein</fullName>
    </submittedName>
</protein>
<feature type="signal peptide" evidence="2">
    <location>
        <begin position="1"/>
        <end position="18"/>
    </location>
</feature>
<organism evidence="3 4">
    <name type="scientific">Heterodera trifolii</name>
    <dbReference type="NCBI Taxonomy" id="157864"/>
    <lineage>
        <taxon>Eukaryota</taxon>
        <taxon>Metazoa</taxon>
        <taxon>Ecdysozoa</taxon>
        <taxon>Nematoda</taxon>
        <taxon>Chromadorea</taxon>
        <taxon>Rhabditida</taxon>
        <taxon>Tylenchina</taxon>
        <taxon>Tylenchomorpha</taxon>
        <taxon>Tylenchoidea</taxon>
        <taxon>Heteroderidae</taxon>
        <taxon>Heteroderinae</taxon>
        <taxon>Heterodera</taxon>
    </lineage>
</organism>
<dbReference type="EMBL" id="JBICBT010000891">
    <property type="protein sequence ID" value="KAL3094710.1"/>
    <property type="molecule type" value="Genomic_DNA"/>
</dbReference>
<keyword evidence="2" id="KW-0732">Signal</keyword>
<proteinExistence type="predicted"/>
<dbReference type="AlphaFoldDB" id="A0ABD2JVM9"/>
<evidence type="ECO:0000313" key="4">
    <source>
        <dbReference type="Proteomes" id="UP001620626"/>
    </source>
</evidence>
<sequence length="113" mass="12811">MLLLFIFFSALFFGSVQPNGGHVQLVVGTYDDWNDLAAKTAQGYEIVSVVKTGEKSFNKFPEFLWTLVKKNNDNDKKKNNQIATILQKIDEQQKTIDTLVEQIKTLDAKFGHS</sequence>
<evidence type="ECO:0000256" key="1">
    <source>
        <dbReference type="SAM" id="Coils"/>
    </source>
</evidence>